<dbReference type="Gene3D" id="3.80.10.10">
    <property type="entry name" value="Ribonuclease Inhibitor"/>
    <property type="match status" value="1"/>
</dbReference>
<keyword evidence="1" id="KW-0812">Transmembrane</keyword>
<name>A0A252F3A1_9FIRM</name>
<dbReference type="EMBL" id="NHOC01000007">
    <property type="protein sequence ID" value="OUM20285.1"/>
    <property type="molecule type" value="Genomic_DNA"/>
</dbReference>
<dbReference type="SUPFAM" id="SSF52058">
    <property type="entry name" value="L domain-like"/>
    <property type="match status" value="1"/>
</dbReference>
<comment type="caution">
    <text evidence="2">The sequence shown here is derived from an EMBL/GenBank/DDBJ whole genome shotgun (WGS) entry which is preliminary data.</text>
</comment>
<proteinExistence type="predicted"/>
<dbReference type="InterPro" id="IPR032675">
    <property type="entry name" value="LRR_dom_sf"/>
</dbReference>
<dbReference type="OrthoDB" id="9805284at2"/>
<evidence type="ECO:0000313" key="2">
    <source>
        <dbReference type="EMBL" id="OUM20285.1"/>
    </source>
</evidence>
<feature type="transmembrane region" description="Helical" evidence="1">
    <location>
        <begin position="7"/>
        <end position="26"/>
    </location>
</feature>
<dbReference type="AlphaFoldDB" id="A0A252F3A1"/>
<reference evidence="2 3" key="1">
    <citation type="submission" date="2017-05" db="EMBL/GenBank/DDBJ databases">
        <title>Butyricicoccus porcorum sp. nov. a butyrate-producing bacterium from the swine intestinal tract.</title>
        <authorList>
            <person name="Trachsel J."/>
            <person name="Humphrey S."/>
            <person name="Allen H.K."/>
        </authorList>
    </citation>
    <scope>NUCLEOTIDE SEQUENCE [LARGE SCALE GENOMIC DNA]</scope>
    <source>
        <strain evidence="2">BB10</strain>
    </source>
</reference>
<sequence length="221" mass="25010">MGICKKVVFHIKTLLCVWFLLSYHTFVRNARNIKKNREVFCVNAPADRPIPSVGNCQIPLSVFRRCAMLTIIPENESQRGTGMADENRLEIIDGTLRRCIGGAGKLVLPHAVERIAAQAFESCTSVEKIELPGNQLRLLAEHIFSGCTSLKKLSLWGEVEDAEGKRFTSRARLREYLGLEENVQLEWECPTVWCLEDRCQFCGGMLWDGVMRVCSFCGRIN</sequence>
<dbReference type="Proteomes" id="UP000194903">
    <property type="component" value="Unassembled WGS sequence"/>
</dbReference>
<evidence type="ECO:0000313" key="3">
    <source>
        <dbReference type="Proteomes" id="UP000194903"/>
    </source>
</evidence>
<protein>
    <recommendedName>
        <fullName evidence="4">Leucine-rich repeat domain-containing protein</fullName>
    </recommendedName>
</protein>
<keyword evidence="1" id="KW-1133">Transmembrane helix</keyword>
<evidence type="ECO:0008006" key="4">
    <source>
        <dbReference type="Google" id="ProtNLM"/>
    </source>
</evidence>
<keyword evidence="1" id="KW-0472">Membrane</keyword>
<dbReference type="Pfam" id="PF13306">
    <property type="entry name" value="LRR_5"/>
    <property type="match status" value="1"/>
</dbReference>
<evidence type="ECO:0000256" key="1">
    <source>
        <dbReference type="SAM" id="Phobius"/>
    </source>
</evidence>
<accession>A0A252F3A1</accession>
<keyword evidence="3" id="KW-1185">Reference proteome</keyword>
<organism evidence="2 3">
    <name type="scientific">Butyricicoccus porcorum</name>
    <dbReference type="NCBI Taxonomy" id="1945634"/>
    <lineage>
        <taxon>Bacteria</taxon>
        <taxon>Bacillati</taxon>
        <taxon>Bacillota</taxon>
        <taxon>Clostridia</taxon>
        <taxon>Eubacteriales</taxon>
        <taxon>Butyricicoccaceae</taxon>
        <taxon>Butyricicoccus</taxon>
    </lineage>
</organism>
<dbReference type="InterPro" id="IPR026906">
    <property type="entry name" value="LRR_5"/>
</dbReference>
<gene>
    <name evidence="2" type="ORF">CBW42_09210</name>
</gene>